<evidence type="ECO:0000313" key="6">
    <source>
        <dbReference type="Proteomes" id="UP000019760"/>
    </source>
</evidence>
<evidence type="ECO:0000256" key="4">
    <source>
        <dbReference type="HAMAP-Rule" id="MF_00688"/>
    </source>
</evidence>
<comment type="catalytic activity">
    <reaction evidence="4">
        <text>N-terminal L-lysyl-[protein] + L-leucyl-tRNA(Leu) = N-terminal L-leucyl-L-lysyl-[protein] + tRNA(Leu) + H(+)</text>
        <dbReference type="Rhea" id="RHEA:12340"/>
        <dbReference type="Rhea" id="RHEA-COMP:9613"/>
        <dbReference type="Rhea" id="RHEA-COMP:9622"/>
        <dbReference type="Rhea" id="RHEA-COMP:12670"/>
        <dbReference type="Rhea" id="RHEA-COMP:12671"/>
        <dbReference type="ChEBI" id="CHEBI:15378"/>
        <dbReference type="ChEBI" id="CHEBI:65249"/>
        <dbReference type="ChEBI" id="CHEBI:78442"/>
        <dbReference type="ChEBI" id="CHEBI:78494"/>
        <dbReference type="ChEBI" id="CHEBI:133043"/>
        <dbReference type="EC" id="2.3.2.6"/>
    </reaction>
</comment>
<dbReference type="GO" id="GO:0005737">
    <property type="term" value="C:cytoplasm"/>
    <property type="evidence" value="ECO:0007669"/>
    <property type="project" value="UniProtKB-SubCell"/>
</dbReference>
<keyword evidence="2 4" id="KW-0808">Transferase</keyword>
<dbReference type="InterPro" id="IPR016181">
    <property type="entry name" value="Acyl_CoA_acyltransferase"/>
</dbReference>
<dbReference type="Gene3D" id="3.40.630.70">
    <property type="entry name" value="Leucyl/phenylalanyl-tRNA-protein transferase, C-terminal domain"/>
    <property type="match status" value="1"/>
</dbReference>
<dbReference type="PANTHER" id="PTHR30098:SF2">
    <property type="entry name" value="LEUCYL_PHENYLALANYL-TRNA--PROTEIN TRANSFERASE"/>
    <property type="match status" value="1"/>
</dbReference>
<gene>
    <name evidence="4" type="primary">aat</name>
    <name evidence="5" type="ORF">Amme_050_005</name>
</gene>
<dbReference type="PANTHER" id="PTHR30098">
    <property type="entry name" value="LEUCYL/PHENYLALANYL-TRNA--PROTEIN TRANSFERASE"/>
    <property type="match status" value="1"/>
</dbReference>
<name>A0A023D4V2_ACIMT</name>
<dbReference type="EMBL" id="BAND01000050">
    <property type="protein sequence ID" value="GAJ29162.1"/>
    <property type="molecule type" value="Genomic_DNA"/>
</dbReference>
<accession>A0A023D4V2</accession>
<keyword evidence="1 4" id="KW-0963">Cytoplasm</keyword>
<dbReference type="Pfam" id="PF03588">
    <property type="entry name" value="Leu_Phe_trans"/>
    <property type="match status" value="1"/>
</dbReference>
<dbReference type="OrthoDB" id="9790282at2"/>
<comment type="caution">
    <text evidence="5">The sequence shown here is derived from an EMBL/GenBank/DDBJ whole genome shotgun (WGS) entry which is preliminary data.</text>
</comment>
<dbReference type="InterPro" id="IPR004616">
    <property type="entry name" value="Leu/Phe-tRNA_Trfase"/>
</dbReference>
<proteinExistence type="inferred from homology"/>
<comment type="subcellular location">
    <subcellularLocation>
        <location evidence="4">Cytoplasm</location>
    </subcellularLocation>
</comment>
<dbReference type="Proteomes" id="UP000019760">
    <property type="component" value="Unassembled WGS sequence"/>
</dbReference>
<reference evidence="6" key="1">
    <citation type="journal article" date="2014" name="FEMS Microbiol. Lett.">
        <title>Draft Genomic DNA Sequence of the Facultatively Methylotrophic Bacterium Acidomonas methanolica type strain MB58.</title>
        <authorList>
            <person name="Higashiura N."/>
            <person name="Hadano H."/>
            <person name="Hirakawa H."/>
            <person name="Matsutani M."/>
            <person name="Takabe S."/>
            <person name="Matsushita K."/>
            <person name="Azuma Y."/>
        </authorList>
    </citation>
    <scope>NUCLEOTIDE SEQUENCE [LARGE SCALE GENOMIC DNA]</scope>
    <source>
        <strain evidence="6">MB58</strain>
    </source>
</reference>
<dbReference type="NCBIfam" id="TIGR00667">
    <property type="entry name" value="aat"/>
    <property type="match status" value="1"/>
</dbReference>
<reference evidence="5 6" key="2">
    <citation type="journal article" date="2014" name="FEMS Microbiol. Lett.">
        <title>Draft genomic DNA sequence of the facultatively methylotrophic bacterium Acidomonas methanolica type strain MB58.</title>
        <authorList>
            <person name="Higashiura N."/>
            <person name="Hadano H."/>
            <person name="Hirakawa H."/>
            <person name="Matsutani M."/>
            <person name="Takabe S."/>
            <person name="Matsushita K."/>
            <person name="Azuma Y."/>
        </authorList>
    </citation>
    <scope>NUCLEOTIDE SEQUENCE [LARGE SCALE GENOMIC DNA]</scope>
    <source>
        <strain evidence="5 6">MB58</strain>
    </source>
</reference>
<comment type="similarity">
    <text evidence="4">Belongs to the L/F-transferase family.</text>
</comment>
<dbReference type="EC" id="2.3.2.6" evidence="4"/>
<dbReference type="HAMAP" id="MF_00688">
    <property type="entry name" value="Leu_Phe_trans"/>
    <property type="match status" value="1"/>
</dbReference>
<dbReference type="GO" id="GO:0008914">
    <property type="term" value="F:leucyl-tRNA--protein transferase activity"/>
    <property type="evidence" value="ECO:0007669"/>
    <property type="project" value="UniProtKB-UniRule"/>
</dbReference>
<evidence type="ECO:0000256" key="1">
    <source>
        <dbReference type="ARBA" id="ARBA00022490"/>
    </source>
</evidence>
<dbReference type="SUPFAM" id="SSF55729">
    <property type="entry name" value="Acyl-CoA N-acyltransferases (Nat)"/>
    <property type="match status" value="1"/>
</dbReference>
<dbReference type="GO" id="GO:0030163">
    <property type="term" value="P:protein catabolic process"/>
    <property type="evidence" value="ECO:0007669"/>
    <property type="project" value="UniProtKB-UniRule"/>
</dbReference>
<dbReference type="InterPro" id="IPR042203">
    <property type="entry name" value="Leu/Phe-tRNA_Trfase_C"/>
</dbReference>
<sequence length="217" mass="23619">MDVTPDMLLRGYAMGVFPMAPDRESDELEWYRPLKRGILPLDGFHLPRRLARVVSGGAFAVTSDRDFESVLEACADPAPGRETTWISGRIQGLYTALHRMGHAHSVECRQGGRLVGGLYGVTLGGAFFGESMFSRVTDASKVALVHLVAALRRDGFTLLDTQYATTHLERFGCVEIPASVYEGLLERALGRIVGWNPEVGLDALRGEIRAMAARGGG</sequence>
<evidence type="ECO:0000256" key="3">
    <source>
        <dbReference type="ARBA" id="ARBA00023315"/>
    </source>
</evidence>
<dbReference type="AlphaFoldDB" id="A0A023D4V2"/>
<dbReference type="RefSeq" id="WP_042058679.1">
    <property type="nucleotide sequence ID" value="NZ_BAND01000050.1"/>
</dbReference>
<keyword evidence="3 4" id="KW-0012">Acyltransferase</keyword>
<comment type="catalytic activity">
    <reaction evidence="4">
        <text>N-terminal L-arginyl-[protein] + L-leucyl-tRNA(Leu) = N-terminal L-leucyl-L-arginyl-[protein] + tRNA(Leu) + H(+)</text>
        <dbReference type="Rhea" id="RHEA:50416"/>
        <dbReference type="Rhea" id="RHEA-COMP:9613"/>
        <dbReference type="Rhea" id="RHEA-COMP:9622"/>
        <dbReference type="Rhea" id="RHEA-COMP:12672"/>
        <dbReference type="Rhea" id="RHEA-COMP:12673"/>
        <dbReference type="ChEBI" id="CHEBI:15378"/>
        <dbReference type="ChEBI" id="CHEBI:64719"/>
        <dbReference type="ChEBI" id="CHEBI:78442"/>
        <dbReference type="ChEBI" id="CHEBI:78494"/>
        <dbReference type="ChEBI" id="CHEBI:133044"/>
        <dbReference type="EC" id="2.3.2.6"/>
    </reaction>
</comment>
<comment type="function">
    <text evidence="4">Functions in the N-end rule pathway of protein degradation where it conjugates Leu, Phe and, less efficiently, Met from aminoacyl-tRNAs to the N-termini of proteins containing an N-terminal arginine or lysine.</text>
</comment>
<evidence type="ECO:0000313" key="5">
    <source>
        <dbReference type="EMBL" id="GAJ29162.1"/>
    </source>
</evidence>
<keyword evidence="6" id="KW-1185">Reference proteome</keyword>
<comment type="catalytic activity">
    <reaction evidence="4">
        <text>L-phenylalanyl-tRNA(Phe) + an N-terminal L-alpha-aminoacyl-[protein] = an N-terminal L-phenylalanyl-L-alpha-aminoacyl-[protein] + tRNA(Phe)</text>
        <dbReference type="Rhea" id="RHEA:43632"/>
        <dbReference type="Rhea" id="RHEA-COMP:9668"/>
        <dbReference type="Rhea" id="RHEA-COMP:9699"/>
        <dbReference type="Rhea" id="RHEA-COMP:10636"/>
        <dbReference type="Rhea" id="RHEA-COMP:10637"/>
        <dbReference type="ChEBI" id="CHEBI:78442"/>
        <dbReference type="ChEBI" id="CHEBI:78531"/>
        <dbReference type="ChEBI" id="CHEBI:78597"/>
        <dbReference type="ChEBI" id="CHEBI:83561"/>
        <dbReference type="EC" id="2.3.2.6"/>
    </reaction>
</comment>
<organism evidence="5 6">
    <name type="scientific">Acidomonas methanolica NBRC 104435</name>
    <dbReference type="NCBI Taxonomy" id="1231351"/>
    <lineage>
        <taxon>Bacteria</taxon>
        <taxon>Pseudomonadati</taxon>
        <taxon>Pseudomonadota</taxon>
        <taxon>Alphaproteobacteria</taxon>
        <taxon>Acetobacterales</taxon>
        <taxon>Acetobacteraceae</taxon>
        <taxon>Acidomonas</taxon>
    </lineage>
</organism>
<evidence type="ECO:0000256" key="2">
    <source>
        <dbReference type="ARBA" id="ARBA00022679"/>
    </source>
</evidence>
<protein>
    <recommendedName>
        <fullName evidence="4">Leucyl/phenylalanyl-tRNA--protein transferase</fullName>
        <ecNumber evidence="4">2.3.2.6</ecNumber>
    </recommendedName>
    <alternativeName>
        <fullName evidence="4">L/F-transferase</fullName>
    </alternativeName>
    <alternativeName>
        <fullName evidence="4">Leucyltransferase</fullName>
    </alternativeName>
    <alternativeName>
        <fullName evidence="4">Phenyalanyltransferase</fullName>
    </alternativeName>
</protein>